<proteinExistence type="predicted"/>
<dbReference type="SUPFAM" id="SSF53163">
    <property type="entry name" value="HybD-like"/>
    <property type="match status" value="1"/>
</dbReference>
<keyword evidence="1" id="KW-0645">Protease</keyword>
<dbReference type="Pfam" id="PF06866">
    <property type="entry name" value="DUF1256"/>
    <property type="match status" value="1"/>
</dbReference>
<accession>A0A354YVC6</accession>
<dbReference type="Proteomes" id="UP000263273">
    <property type="component" value="Unassembled WGS sequence"/>
</dbReference>
<keyword evidence="1" id="KW-0378">Hydrolase</keyword>
<dbReference type="GO" id="GO:0008233">
    <property type="term" value="F:peptidase activity"/>
    <property type="evidence" value="ECO:0007669"/>
    <property type="project" value="UniProtKB-KW"/>
</dbReference>
<organism evidence="1 2">
    <name type="scientific">Syntrophomonas wolfei</name>
    <dbReference type="NCBI Taxonomy" id="863"/>
    <lineage>
        <taxon>Bacteria</taxon>
        <taxon>Bacillati</taxon>
        <taxon>Bacillota</taxon>
        <taxon>Clostridia</taxon>
        <taxon>Eubacteriales</taxon>
        <taxon>Syntrophomonadaceae</taxon>
        <taxon>Syntrophomonas</taxon>
    </lineage>
</organism>
<dbReference type="NCBIfam" id="TIGR02841">
    <property type="entry name" value="spore_YyaC"/>
    <property type="match status" value="1"/>
</dbReference>
<name>A0A354YVC6_9FIRM</name>
<gene>
    <name evidence="1" type="primary">yyaC</name>
    <name evidence="1" type="ORF">DDZ44_01725</name>
</gene>
<dbReference type="GO" id="GO:0006508">
    <property type="term" value="P:proteolysis"/>
    <property type="evidence" value="ECO:0007669"/>
    <property type="project" value="UniProtKB-KW"/>
</dbReference>
<dbReference type="RefSeq" id="WP_082735960.1">
    <property type="nucleotide sequence ID" value="NZ_DHSN01000024.1"/>
</dbReference>
<dbReference type="STRING" id="378794.GCA_001570625_00381"/>
<protein>
    <submittedName>
        <fullName evidence="1">Spore protease YyaC</fullName>
    </submittedName>
</protein>
<dbReference type="EMBL" id="DNZF01000036">
    <property type="protein sequence ID" value="HBK52646.1"/>
    <property type="molecule type" value="Genomic_DNA"/>
</dbReference>
<dbReference type="InterPro" id="IPR023430">
    <property type="entry name" value="Pept_HybD-like_dom_sf"/>
</dbReference>
<comment type="caution">
    <text evidence="1">The sequence shown here is derived from an EMBL/GenBank/DDBJ whole genome shotgun (WGS) entry which is preliminary data.</text>
</comment>
<reference evidence="1 2" key="1">
    <citation type="journal article" date="2018" name="Nat. Biotechnol.">
        <title>A standardized bacterial taxonomy based on genome phylogeny substantially revises the tree of life.</title>
        <authorList>
            <person name="Parks D.H."/>
            <person name="Chuvochina M."/>
            <person name="Waite D.W."/>
            <person name="Rinke C."/>
            <person name="Skarshewski A."/>
            <person name="Chaumeil P.A."/>
            <person name="Hugenholtz P."/>
        </authorList>
    </citation>
    <scope>NUCLEOTIDE SEQUENCE [LARGE SCALE GENOMIC DNA]</scope>
    <source>
        <strain evidence="1">UBA10948</strain>
    </source>
</reference>
<evidence type="ECO:0000313" key="2">
    <source>
        <dbReference type="Proteomes" id="UP000263273"/>
    </source>
</evidence>
<evidence type="ECO:0000313" key="1">
    <source>
        <dbReference type="EMBL" id="HBK52646.1"/>
    </source>
</evidence>
<dbReference type="AlphaFoldDB" id="A0A354YVC6"/>
<sequence length="203" mass="22566">MELPRLNRINCKDSFHCDDPLCFSKIERSISFFLKDLNQDYSREIVYLCIGTDRATGDCLGPLVGTRLQSLLRSAHIYGTLEKPVHAANLDHFLNIINAEHQNPLLVAIDACLGNADRIGYINIKKGSLKPGTALRKVLPEVGDFHISGVVNIGGFLEHMVLQNTRLYTVYKMADIIAKSLCLAHSSFKRHSLAACQASTLQE</sequence>
<dbReference type="InterPro" id="IPR009665">
    <property type="entry name" value="YyaC"/>
</dbReference>